<dbReference type="Proteomes" id="UP000292027">
    <property type="component" value="Unassembled WGS sequence"/>
</dbReference>
<keyword evidence="1" id="KW-1133">Transmembrane helix</keyword>
<reference evidence="2 3" key="1">
    <citation type="journal article" date="2015" name="Stand. Genomic Sci.">
        <title>Genomic Encyclopedia of Bacterial and Archaeal Type Strains, Phase III: the genomes of soil and plant-associated and newly described type strains.</title>
        <authorList>
            <person name="Whitman W.B."/>
            <person name="Woyke T."/>
            <person name="Klenk H.P."/>
            <person name="Zhou Y."/>
            <person name="Lilburn T.G."/>
            <person name="Beck B.J."/>
            <person name="De Vos P."/>
            <person name="Vandamme P."/>
            <person name="Eisen J.A."/>
            <person name="Garrity G."/>
            <person name="Hugenholtz P."/>
            <person name="Kyrpides N.C."/>
        </authorList>
    </citation>
    <scope>NUCLEOTIDE SEQUENCE [LARGE SCALE GENOMIC DNA]</scope>
    <source>
        <strain evidence="2 3">VKM Ac-2540</strain>
    </source>
</reference>
<keyword evidence="1" id="KW-0812">Transmembrane</keyword>
<feature type="transmembrane region" description="Helical" evidence="1">
    <location>
        <begin position="68"/>
        <end position="89"/>
    </location>
</feature>
<accession>A0A4Q7X987</accession>
<protein>
    <submittedName>
        <fullName evidence="2">YggT family protein</fullName>
    </submittedName>
</protein>
<dbReference type="AlphaFoldDB" id="A0A4Q7X987"/>
<sequence>MSLIGALVGYILSAFILLLIVRMVLDWTGVFAGNGAAWVGRVRGVTHAWTEPVIAPVRRRLRPVRAGGMAFDLAFTAVFVAALILRGIAFSL</sequence>
<evidence type="ECO:0000256" key="1">
    <source>
        <dbReference type="SAM" id="Phobius"/>
    </source>
</evidence>
<organism evidence="2 3">
    <name type="scientific">Kribbella rubisoli</name>
    <dbReference type="NCBI Taxonomy" id="3075929"/>
    <lineage>
        <taxon>Bacteria</taxon>
        <taxon>Bacillati</taxon>
        <taxon>Actinomycetota</taxon>
        <taxon>Actinomycetes</taxon>
        <taxon>Propionibacteriales</taxon>
        <taxon>Kribbellaceae</taxon>
        <taxon>Kribbella</taxon>
    </lineage>
</organism>
<dbReference type="Pfam" id="PF02325">
    <property type="entry name" value="CCB3_YggT"/>
    <property type="match status" value="1"/>
</dbReference>
<comment type="caution">
    <text evidence="2">The sequence shown here is derived from an EMBL/GenBank/DDBJ whole genome shotgun (WGS) entry which is preliminary data.</text>
</comment>
<keyword evidence="1" id="KW-0472">Membrane</keyword>
<proteinExistence type="predicted"/>
<dbReference type="EMBL" id="SHKR01000011">
    <property type="protein sequence ID" value="RZU19661.1"/>
    <property type="molecule type" value="Genomic_DNA"/>
</dbReference>
<feature type="transmembrane region" description="Helical" evidence="1">
    <location>
        <begin position="6"/>
        <end position="25"/>
    </location>
</feature>
<evidence type="ECO:0000313" key="2">
    <source>
        <dbReference type="EMBL" id="RZU19661.1"/>
    </source>
</evidence>
<name>A0A4Q7X987_9ACTN</name>
<dbReference type="GO" id="GO:0016020">
    <property type="term" value="C:membrane"/>
    <property type="evidence" value="ECO:0007669"/>
    <property type="project" value="InterPro"/>
</dbReference>
<dbReference type="OrthoDB" id="3216131at2"/>
<gene>
    <name evidence="2" type="ORF">EV645_1877</name>
</gene>
<dbReference type="InterPro" id="IPR003425">
    <property type="entry name" value="CCB3/YggT"/>
</dbReference>
<keyword evidence="3" id="KW-1185">Reference proteome</keyword>
<dbReference type="RefSeq" id="WP_130441696.1">
    <property type="nucleotide sequence ID" value="NZ_SHKR01000011.1"/>
</dbReference>
<evidence type="ECO:0000313" key="3">
    <source>
        <dbReference type="Proteomes" id="UP000292027"/>
    </source>
</evidence>